<evidence type="ECO:0000313" key="6">
    <source>
        <dbReference type="Proteomes" id="UP000640333"/>
    </source>
</evidence>
<dbReference type="PANTHER" id="PTHR41542:SF1">
    <property type="entry name" value="BLL5807 PROTEIN"/>
    <property type="match status" value="1"/>
</dbReference>
<comment type="caution">
    <text evidence="5">The sequence shown here is derived from an EMBL/GenBank/DDBJ whole genome shotgun (WGS) entry which is preliminary data.</text>
</comment>
<feature type="signal peptide" evidence="3">
    <location>
        <begin position="1"/>
        <end position="22"/>
    </location>
</feature>
<feature type="compositionally biased region" description="Polar residues" evidence="1">
    <location>
        <begin position="47"/>
        <end position="65"/>
    </location>
</feature>
<feature type="transmembrane region" description="Helical" evidence="2">
    <location>
        <begin position="71"/>
        <end position="90"/>
    </location>
</feature>
<dbReference type="PANTHER" id="PTHR41542">
    <property type="entry name" value="BLL5807 PROTEIN"/>
    <property type="match status" value="1"/>
</dbReference>
<evidence type="ECO:0000256" key="3">
    <source>
        <dbReference type="SAM" id="SignalP"/>
    </source>
</evidence>
<keyword evidence="6" id="KW-1185">Reference proteome</keyword>
<organism evidence="5 6">
    <name type="scientific">Pontibacterium sinense</name>
    <dbReference type="NCBI Taxonomy" id="2781979"/>
    <lineage>
        <taxon>Bacteria</taxon>
        <taxon>Pseudomonadati</taxon>
        <taxon>Pseudomonadota</taxon>
        <taxon>Gammaproteobacteria</taxon>
        <taxon>Oceanospirillales</taxon>
        <taxon>Oceanospirillaceae</taxon>
        <taxon>Pontibacterium</taxon>
    </lineage>
</organism>
<dbReference type="Proteomes" id="UP000640333">
    <property type="component" value="Unassembled WGS sequence"/>
</dbReference>
<accession>A0A8J7FBG2</accession>
<keyword evidence="2" id="KW-0812">Transmembrane</keyword>
<feature type="chain" id="PRO_5035174904" evidence="3">
    <location>
        <begin position="23"/>
        <end position="297"/>
    </location>
</feature>
<evidence type="ECO:0000259" key="4">
    <source>
        <dbReference type="SMART" id="SM00978"/>
    </source>
</evidence>
<reference evidence="5" key="1">
    <citation type="submission" date="2020-10" db="EMBL/GenBank/DDBJ databases">
        <title>Bacterium isolated from coastal waters sediment.</title>
        <authorList>
            <person name="Chen R.-J."/>
            <person name="Lu D.-C."/>
            <person name="Zhu K.-L."/>
            <person name="Du Z.-J."/>
        </authorList>
    </citation>
    <scope>NUCLEOTIDE SEQUENCE</scope>
    <source>
        <strain evidence="5">N1Y112</strain>
    </source>
</reference>
<feature type="region of interest" description="Disordered" evidence="1">
    <location>
        <begin position="32"/>
        <end position="69"/>
    </location>
</feature>
<dbReference type="SMART" id="SM00978">
    <property type="entry name" value="Tim44"/>
    <property type="match status" value="1"/>
</dbReference>
<feature type="domain" description="Tim44-like" evidence="4">
    <location>
        <begin position="167"/>
        <end position="296"/>
    </location>
</feature>
<dbReference type="RefSeq" id="WP_193952182.1">
    <property type="nucleotide sequence ID" value="NZ_JADEYS010000004.1"/>
</dbReference>
<evidence type="ECO:0000256" key="1">
    <source>
        <dbReference type="SAM" id="MobiDB-lite"/>
    </source>
</evidence>
<keyword evidence="2" id="KW-1133">Transmembrane helix</keyword>
<evidence type="ECO:0000256" key="2">
    <source>
        <dbReference type="SAM" id="Phobius"/>
    </source>
</evidence>
<sequence length="297" mass="32933">MRTFLVSLMVVLASFTFTVDYAEAKRLGGGSSFGKSFSTPKKKVSPAPTQNKQSATNTASKTQQPAKKRSGFGGLMAGLLAGGLLGALFFGGGFEGIQFMDILLVLGIAFIAYKIFSMYRQSQRPPKYATDGAQYELRPERQQKRSAFDTAPTASAEEVKPTPAFSSGLGNAEPETPEWFNQEAFLEGARSHFTTLQREWDNSNWDEIATYTSEELLTALKEERAKLPEDQSTEVVSVMAEMANFITESDHVVVSINFYGWLKEDSDQTTEFNEIWHLTRDTTVDNADWIIVGIEQP</sequence>
<gene>
    <name evidence="5" type="ORF">IOQ59_05040</name>
</gene>
<feature type="region of interest" description="Disordered" evidence="1">
    <location>
        <begin position="139"/>
        <end position="172"/>
    </location>
</feature>
<dbReference type="EMBL" id="JADEYS010000004">
    <property type="protein sequence ID" value="MBE9396624.1"/>
    <property type="molecule type" value="Genomic_DNA"/>
</dbReference>
<dbReference type="SUPFAM" id="SSF54427">
    <property type="entry name" value="NTF2-like"/>
    <property type="match status" value="1"/>
</dbReference>
<evidence type="ECO:0000313" key="5">
    <source>
        <dbReference type="EMBL" id="MBE9396624.1"/>
    </source>
</evidence>
<dbReference type="AlphaFoldDB" id="A0A8J7FBG2"/>
<dbReference type="InterPro" id="IPR032710">
    <property type="entry name" value="NTF2-like_dom_sf"/>
</dbReference>
<dbReference type="InterPro" id="IPR007379">
    <property type="entry name" value="Tim44-like_dom"/>
</dbReference>
<keyword evidence="3" id="KW-0732">Signal</keyword>
<name>A0A8J7FBG2_9GAMM</name>
<protein>
    <submittedName>
        <fullName evidence="5">TIM44-like domain-containing protein</fullName>
    </submittedName>
</protein>
<keyword evidence="2" id="KW-0472">Membrane</keyword>
<dbReference type="Pfam" id="PF04280">
    <property type="entry name" value="Tim44"/>
    <property type="match status" value="1"/>
</dbReference>
<proteinExistence type="predicted"/>
<feature type="transmembrane region" description="Helical" evidence="2">
    <location>
        <begin position="102"/>
        <end position="119"/>
    </location>
</feature>